<evidence type="ECO:0000313" key="3">
    <source>
        <dbReference type="Proteomes" id="UP000242877"/>
    </source>
</evidence>
<organism evidence="2 3">
    <name type="scientific">Ascosphaera apis ARSEF 7405</name>
    <dbReference type="NCBI Taxonomy" id="392613"/>
    <lineage>
        <taxon>Eukaryota</taxon>
        <taxon>Fungi</taxon>
        <taxon>Dikarya</taxon>
        <taxon>Ascomycota</taxon>
        <taxon>Pezizomycotina</taxon>
        <taxon>Eurotiomycetes</taxon>
        <taxon>Eurotiomycetidae</taxon>
        <taxon>Onygenales</taxon>
        <taxon>Ascosphaeraceae</taxon>
        <taxon>Ascosphaera</taxon>
    </lineage>
</organism>
<feature type="compositionally biased region" description="Polar residues" evidence="1">
    <location>
        <begin position="303"/>
        <end position="313"/>
    </location>
</feature>
<dbReference type="InterPro" id="IPR016024">
    <property type="entry name" value="ARM-type_fold"/>
</dbReference>
<dbReference type="Proteomes" id="UP000242877">
    <property type="component" value="Unassembled WGS sequence"/>
</dbReference>
<dbReference type="Gene3D" id="1.25.10.10">
    <property type="entry name" value="Leucine-rich Repeat Variant"/>
    <property type="match status" value="1"/>
</dbReference>
<sequence length="384" mass="43324">MAFPRDRVLLLAIGATLFFAAKVIAADLHRIKKLVEITNEEPLDESAEDKTEDALKLESLSKLLDSPNCDLRSASLLIIAERAAKGPTRHLLLKDLSHKDRQRRDKALNALHFLVCHRSLTRTNAAAFFKDQEALHALIECLCSFLPEHDPSCLQYEARKVPKTRPPGETKALQVMNAVLTNNVSAAINAGIISRWLAHYPFPKLGSDERHGIDNLIQYCYNYDTDMATILGALGTHIDGSRQLRKHGLLAVSKIIEDRSALQNDTGVDDTEDDDDDDDDDSDDSQDYYYRSPRADASRFRDSTSMSDLPWTNEQRRRNRRSITAEEIAARRRRRQAIIINAPDEDVEVIMPNTIGSPSVLDSDPEDEELVRELNRQLRESVLS</sequence>
<accession>A0A167ZW03</accession>
<reference evidence="2 3" key="1">
    <citation type="journal article" date="2016" name="Genome Biol. Evol.">
        <title>Divergent and convergent evolution of fungal pathogenicity.</title>
        <authorList>
            <person name="Shang Y."/>
            <person name="Xiao G."/>
            <person name="Zheng P."/>
            <person name="Cen K."/>
            <person name="Zhan S."/>
            <person name="Wang C."/>
        </authorList>
    </citation>
    <scope>NUCLEOTIDE SEQUENCE [LARGE SCALE GENOMIC DNA]</scope>
    <source>
        <strain evidence="2 3">ARSEF 7405</strain>
    </source>
</reference>
<gene>
    <name evidence="2" type="ORF">AAP_02631</name>
</gene>
<dbReference type="OrthoDB" id="5385189at2759"/>
<proteinExistence type="predicted"/>
<feature type="region of interest" description="Disordered" evidence="1">
    <location>
        <begin position="263"/>
        <end position="323"/>
    </location>
</feature>
<comment type="caution">
    <text evidence="2">The sequence shown here is derived from an EMBL/GenBank/DDBJ whole genome shotgun (WGS) entry which is preliminary data.</text>
</comment>
<dbReference type="EMBL" id="AZGZ01000009">
    <property type="protein sequence ID" value="KZZ93165.1"/>
    <property type="molecule type" value="Genomic_DNA"/>
</dbReference>
<dbReference type="AlphaFoldDB" id="A0A167ZW03"/>
<dbReference type="SUPFAM" id="SSF48371">
    <property type="entry name" value="ARM repeat"/>
    <property type="match status" value="1"/>
</dbReference>
<evidence type="ECO:0000256" key="1">
    <source>
        <dbReference type="SAM" id="MobiDB-lite"/>
    </source>
</evidence>
<dbReference type="InterPro" id="IPR011989">
    <property type="entry name" value="ARM-like"/>
</dbReference>
<name>A0A167ZW03_9EURO</name>
<feature type="compositionally biased region" description="Basic and acidic residues" evidence="1">
    <location>
        <begin position="293"/>
        <end position="302"/>
    </location>
</feature>
<dbReference type="VEuPathDB" id="FungiDB:AAP_02631"/>
<keyword evidence="3" id="KW-1185">Reference proteome</keyword>
<feature type="compositionally biased region" description="Acidic residues" evidence="1">
    <location>
        <begin position="267"/>
        <end position="286"/>
    </location>
</feature>
<protein>
    <submittedName>
        <fullName evidence="2">Armadillo-like helical</fullName>
    </submittedName>
</protein>
<evidence type="ECO:0000313" key="2">
    <source>
        <dbReference type="EMBL" id="KZZ93165.1"/>
    </source>
</evidence>